<reference evidence="1 2" key="1">
    <citation type="journal article" date="2018" name="Mol. Plant">
        <title>The genome of Artemisia annua provides insight into the evolution of Asteraceae family and artemisinin biosynthesis.</title>
        <authorList>
            <person name="Shen Q."/>
            <person name="Zhang L."/>
            <person name="Liao Z."/>
            <person name="Wang S."/>
            <person name="Yan T."/>
            <person name="Shi P."/>
            <person name="Liu M."/>
            <person name="Fu X."/>
            <person name="Pan Q."/>
            <person name="Wang Y."/>
            <person name="Lv Z."/>
            <person name="Lu X."/>
            <person name="Zhang F."/>
            <person name="Jiang W."/>
            <person name="Ma Y."/>
            <person name="Chen M."/>
            <person name="Hao X."/>
            <person name="Li L."/>
            <person name="Tang Y."/>
            <person name="Lv G."/>
            <person name="Zhou Y."/>
            <person name="Sun X."/>
            <person name="Brodelius P.E."/>
            <person name="Rose J.K.C."/>
            <person name="Tang K."/>
        </authorList>
    </citation>
    <scope>NUCLEOTIDE SEQUENCE [LARGE SCALE GENOMIC DNA]</scope>
    <source>
        <strain evidence="2">cv. Huhao1</strain>
        <tissue evidence="1">Leaf</tissue>
    </source>
</reference>
<evidence type="ECO:0000313" key="2">
    <source>
        <dbReference type="Proteomes" id="UP000245207"/>
    </source>
</evidence>
<dbReference type="STRING" id="35608.A0A2U1KZM8"/>
<dbReference type="EMBL" id="PKPP01012543">
    <property type="protein sequence ID" value="PWA42217.1"/>
    <property type="molecule type" value="Genomic_DNA"/>
</dbReference>
<accession>A0A2U1KZM8</accession>
<gene>
    <name evidence="1" type="ORF">CTI12_AA546890</name>
</gene>
<proteinExistence type="predicted"/>
<dbReference type="Pfam" id="PF14953">
    <property type="entry name" value="DUF4504"/>
    <property type="match status" value="1"/>
</dbReference>
<keyword evidence="2" id="KW-1185">Reference proteome</keyword>
<dbReference type="OrthoDB" id="2395010at2759"/>
<dbReference type="PANTHER" id="PTHR31366:SF2">
    <property type="entry name" value="UPF0739 PROTEIN C1ORF74"/>
    <property type="match status" value="1"/>
</dbReference>
<dbReference type="PANTHER" id="PTHR31366">
    <property type="entry name" value="UPF0739 PROTEIN C1ORF74"/>
    <property type="match status" value="1"/>
</dbReference>
<evidence type="ECO:0000313" key="1">
    <source>
        <dbReference type="EMBL" id="PWA42217.1"/>
    </source>
</evidence>
<dbReference type="AlphaFoldDB" id="A0A2U1KZM8"/>
<name>A0A2U1KZM8_ARTAN</name>
<protein>
    <submittedName>
        <fullName evidence="1">Uncharacterized protein</fullName>
    </submittedName>
</protein>
<organism evidence="1 2">
    <name type="scientific">Artemisia annua</name>
    <name type="common">Sweet wormwood</name>
    <dbReference type="NCBI Taxonomy" id="35608"/>
    <lineage>
        <taxon>Eukaryota</taxon>
        <taxon>Viridiplantae</taxon>
        <taxon>Streptophyta</taxon>
        <taxon>Embryophyta</taxon>
        <taxon>Tracheophyta</taxon>
        <taxon>Spermatophyta</taxon>
        <taxon>Magnoliopsida</taxon>
        <taxon>eudicotyledons</taxon>
        <taxon>Gunneridae</taxon>
        <taxon>Pentapetalae</taxon>
        <taxon>asterids</taxon>
        <taxon>campanulids</taxon>
        <taxon>Asterales</taxon>
        <taxon>Asteraceae</taxon>
        <taxon>Asteroideae</taxon>
        <taxon>Anthemideae</taxon>
        <taxon>Artemisiinae</taxon>
        <taxon>Artemisia</taxon>
    </lineage>
</organism>
<comment type="caution">
    <text evidence="1">The sequence shown here is derived from an EMBL/GenBank/DDBJ whole genome shotgun (WGS) entry which is preliminary data.</text>
</comment>
<sequence length="147" mass="17035">MAFGENRGSKYVHIQLIHLKAIASLIDSAINKEFQLRYVDLQHDPPQMVTEIERSPVGAQFLSLQKLFSAPPSEVIDLSYLMQDTLVNLPTLNGWLLGYPVVYIFGKDHIEDVVYNLSTKLLHLFSIFVRRDIGEEEKEYLWVQEWI</sequence>
<dbReference type="Proteomes" id="UP000245207">
    <property type="component" value="Unassembled WGS sequence"/>
</dbReference>
<dbReference type="InterPro" id="IPR027850">
    <property type="entry name" value="DUF4504"/>
</dbReference>